<comment type="caution">
    <text evidence="9">The sequence shown here is derived from an EMBL/GenBank/DDBJ whole genome shotgun (WGS) entry which is preliminary data.</text>
</comment>
<evidence type="ECO:0000256" key="3">
    <source>
        <dbReference type="ARBA" id="ARBA00023015"/>
    </source>
</evidence>
<evidence type="ECO:0000259" key="8">
    <source>
        <dbReference type="Pfam" id="PF08281"/>
    </source>
</evidence>
<dbReference type="NCBIfam" id="TIGR02937">
    <property type="entry name" value="sigma70-ECF"/>
    <property type="match status" value="1"/>
</dbReference>
<protein>
    <submittedName>
        <fullName evidence="9">RNA polymerase sigma-70 factor (ECF subfamily)</fullName>
    </submittedName>
</protein>
<evidence type="ECO:0000256" key="4">
    <source>
        <dbReference type="ARBA" id="ARBA00023082"/>
    </source>
</evidence>
<dbReference type="AlphaFoldDB" id="A0A7W3P7F8"/>
<organism evidence="9 10">
    <name type="scientific">Microlunatus kandeliicorticis</name>
    <dbReference type="NCBI Taxonomy" id="1759536"/>
    <lineage>
        <taxon>Bacteria</taxon>
        <taxon>Bacillati</taxon>
        <taxon>Actinomycetota</taxon>
        <taxon>Actinomycetes</taxon>
        <taxon>Propionibacteriales</taxon>
        <taxon>Propionibacteriaceae</taxon>
        <taxon>Microlunatus</taxon>
    </lineage>
</organism>
<accession>A0A7W3P7F8</accession>
<dbReference type="EMBL" id="JACGWT010000006">
    <property type="protein sequence ID" value="MBA8796081.1"/>
    <property type="molecule type" value="Genomic_DNA"/>
</dbReference>
<keyword evidence="5" id="KW-0804">Transcription</keyword>
<keyword evidence="4" id="KW-0731">Sigma factor</keyword>
<dbReference type="InterPro" id="IPR007627">
    <property type="entry name" value="RNA_pol_sigma70_r2"/>
</dbReference>
<dbReference type="InterPro" id="IPR013324">
    <property type="entry name" value="RNA_pol_sigma_r3/r4-like"/>
</dbReference>
<dbReference type="InterPro" id="IPR013249">
    <property type="entry name" value="RNA_pol_sigma70_r4_t2"/>
</dbReference>
<evidence type="ECO:0000256" key="1">
    <source>
        <dbReference type="ARBA" id="ARBA00010641"/>
    </source>
</evidence>
<feature type="domain" description="RNA polymerase sigma factor 70 region 4 type 2" evidence="8">
    <location>
        <begin position="113"/>
        <end position="163"/>
    </location>
</feature>
<keyword evidence="3" id="KW-0805">Transcription regulation</keyword>
<dbReference type="SUPFAM" id="SSF88659">
    <property type="entry name" value="Sigma3 and sigma4 domains of RNA polymerase sigma factors"/>
    <property type="match status" value="1"/>
</dbReference>
<dbReference type="SUPFAM" id="SSF88946">
    <property type="entry name" value="Sigma2 domain of RNA polymerase sigma factors"/>
    <property type="match status" value="1"/>
</dbReference>
<evidence type="ECO:0000313" key="9">
    <source>
        <dbReference type="EMBL" id="MBA8796081.1"/>
    </source>
</evidence>
<dbReference type="Gene3D" id="1.10.1740.10">
    <property type="match status" value="1"/>
</dbReference>
<dbReference type="InterPro" id="IPR014284">
    <property type="entry name" value="RNA_pol_sigma-70_dom"/>
</dbReference>
<evidence type="ECO:0000313" key="10">
    <source>
        <dbReference type="Proteomes" id="UP000523079"/>
    </source>
</evidence>
<dbReference type="PANTHER" id="PTHR30173">
    <property type="entry name" value="SIGMA 19 FACTOR"/>
    <property type="match status" value="1"/>
</dbReference>
<feature type="domain" description="RNA polymerase sigma-70 region 2" evidence="7">
    <location>
        <begin position="14"/>
        <end position="75"/>
    </location>
</feature>
<dbReference type="InterPro" id="IPR013325">
    <property type="entry name" value="RNA_pol_sigma_r2"/>
</dbReference>
<evidence type="ECO:0000256" key="6">
    <source>
        <dbReference type="SAM" id="MobiDB-lite"/>
    </source>
</evidence>
<name>A0A7W3P7F8_9ACTN</name>
<proteinExistence type="inferred from homology"/>
<dbReference type="Proteomes" id="UP000523079">
    <property type="component" value="Unassembled WGS sequence"/>
</dbReference>
<dbReference type="SUPFAM" id="SSF54427">
    <property type="entry name" value="NTF2-like"/>
    <property type="match status" value="1"/>
</dbReference>
<dbReference type="InterPro" id="IPR032710">
    <property type="entry name" value="NTF2-like_dom_sf"/>
</dbReference>
<evidence type="ECO:0000256" key="2">
    <source>
        <dbReference type="ARBA" id="ARBA00011344"/>
    </source>
</evidence>
<feature type="compositionally biased region" description="Basic and acidic residues" evidence="6">
    <location>
        <begin position="77"/>
        <end position="91"/>
    </location>
</feature>
<gene>
    <name evidence="9" type="ORF">FHX74_003722</name>
</gene>
<dbReference type="Pfam" id="PF04542">
    <property type="entry name" value="Sigma70_r2"/>
    <property type="match status" value="1"/>
</dbReference>
<reference evidence="9 10" key="1">
    <citation type="submission" date="2020-07" db="EMBL/GenBank/DDBJ databases">
        <title>Sequencing the genomes of 1000 actinobacteria strains.</title>
        <authorList>
            <person name="Klenk H.-P."/>
        </authorList>
    </citation>
    <scope>NUCLEOTIDE SEQUENCE [LARGE SCALE GENOMIC DNA]</scope>
    <source>
        <strain evidence="9 10">DSM 100723</strain>
    </source>
</reference>
<keyword evidence="10" id="KW-1185">Reference proteome</keyword>
<dbReference type="InterPro" id="IPR036388">
    <property type="entry name" value="WH-like_DNA-bd_sf"/>
</dbReference>
<dbReference type="Gene3D" id="1.10.10.10">
    <property type="entry name" value="Winged helix-like DNA-binding domain superfamily/Winged helix DNA-binding domain"/>
    <property type="match status" value="1"/>
</dbReference>
<dbReference type="InterPro" id="IPR052704">
    <property type="entry name" value="ECF_Sigma-70_Domain"/>
</dbReference>
<feature type="region of interest" description="Disordered" evidence="6">
    <location>
        <begin position="77"/>
        <end position="104"/>
    </location>
</feature>
<dbReference type="PANTHER" id="PTHR30173:SF43">
    <property type="entry name" value="ECF RNA POLYMERASE SIGMA FACTOR SIGI-RELATED"/>
    <property type="match status" value="1"/>
</dbReference>
<evidence type="ECO:0000259" key="7">
    <source>
        <dbReference type="Pfam" id="PF04542"/>
    </source>
</evidence>
<dbReference type="GO" id="GO:0003677">
    <property type="term" value="F:DNA binding"/>
    <property type="evidence" value="ECO:0007669"/>
    <property type="project" value="InterPro"/>
</dbReference>
<comment type="similarity">
    <text evidence="1">Belongs to the sigma-70 factor family. ECF subfamily.</text>
</comment>
<evidence type="ECO:0000256" key="5">
    <source>
        <dbReference type="ARBA" id="ARBA00023163"/>
    </source>
</evidence>
<dbReference type="Pfam" id="PF08281">
    <property type="entry name" value="Sigma70_r4_2"/>
    <property type="match status" value="1"/>
</dbReference>
<feature type="region of interest" description="Disordered" evidence="6">
    <location>
        <begin position="159"/>
        <end position="178"/>
    </location>
</feature>
<dbReference type="RefSeq" id="WP_182561659.1">
    <property type="nucleotide sequence ID" value="NZ_JACGWT010000006.1"/>
</dbReference>
<sequence>MSDAETLARRFEVERPRLRAVALRVLGSPDEADDAVQEAWVRLSRQDAGTIDNLPGWLTTVTSRICLDVLRSRRSRREEALPEHGDPEPGRASEPPPSDPQTQAELADGLGAALLVVLDTLAPAERLAFVLHDLFDVPFDEIAPIVDRTPAAARQLASRARRRVRGGPELASGTETGRQRRRAVVDAFLAAARAGEFTALVALLDPDAAMRADATAAQIGASPELRGAESLAQLLAGGARAARPASLDAEPGLVWVHRGAVRVAFVFGFDDPERPSRITAIDLVGDPTVLAGMAIEHWAPPPVAATRATDSPWSGPPPP</sequence>
<dbReference type="GO" id="GO:0006352">
    <property type="term" value="P:DNA-templated transcription initiation"/>
    <property type="evidence" value="ECO:0007669"/>
    <property type="project" value="InterPro"/>
</dbReference>
<comment type="subunit">
    <text evidence="2">Interacts transiently with the RNA polymerase catalytic core formed by RpoA, RpoB, RpoC and RpoZ (2 alpha, 1 beta, 1 beta' and 1 omega subunit) to form the RNA polymerase holoenzyme that can initiate transcription.</text>
</comment>
<dbReference type="Gene3D" id="3.10.450.50">
    <property type="match status" value="1"/>
</dbReference>
<dbReference type="GO" id="GO:0016987">
    <property type="term" value="F:sigma factor activity"/>
    <property type="evidence" value="ECO:0007669"/>
    <property type="project" value="UniProtKB-KW"/>
</dbReference>